<organism evidence="10 11">
    <name type="scientific">Candidatus Fusicatenibacter intestinigallinarum</name>
    <dbReference type="NCBI Taxonomy" id="2838598"/>
    <lineage>
        <taxon>Bacteria</taxon>
        <taxon>Bacillati</taxon>
        <taxon>Bacillota</taxon>
        <taxon>Clostridia</taxon>
        <taxon>Lachnospirales</taxon>
        <taxon>Lachnospiraceae</taxon>
        <taxon>Fusicatenibacter</taxon>
    </lineage>
</organism>
<dbReference type="Gene3D" id="3.20.20.140">
    <property type="entry name" value="Metal-dependent hydrolases"/>
    <property type="match status" value="1"/>
</dbReference>
<evidence type="ECO:0000259" key="9">
    <source>
        <dbReference type="SMART" id="SM00481"/>
    </source>
</evidence>
<comment type="similarity">
    <text evidence="2 8">Belongs to the PHP hydrolase family. HisK subfamily.</text>
</comment>
<dbReference type="EC" id="3.1.3.15" evidence="3 8"/>
<dbReference type="SMART" id="SM00481">
    <property type="entry name" value="POLIIIAc"/>
    <property type="match status" value="1"/>
</dbReference>
<proteinExistence type="inferred from homology"/>
<dbReference type="Pfam" id="PF02811">
    <property type="entry name" value="PHP"/>
    <property type="match status" value="1"/>
</dbReference>
<dbReference type="InterPro" id="IPR004013">
    <property type="entry name" value="PHP_dom"/>
</dbReference>
<dbReference type="GO" id="GO:0000105">
    <property type="term" value="P:L-histidine biosynthetic process"/>
    <property type="evidence" value="ECO:0007669"/>
    <property type="project" value="UniProtKB-UniRule"/>
</dbReference>
<evidence type="ECO:0000313" key="10">
    <source>
        <dbReference type="EMBL" id="HJC16233.1"/>
    </source>
</evidence>
<reference evidence="10" key="1">
    <citation type="journal article" date="2021" name="PeerJ">
        <title>Extensive microbial diversity within the chicken gut microbiome revealed by metagenomics and culture.</title>
        <authorList>
            <person name="Gilroy R."/>
            <person name="Ravi A."/>
            <person name="Getino M."/>
            <person name="Pursley I."/>
            <person name="Horton D.L."/>
            <person name="Alikhan N.F."/>
            <person name="Baker D."/>
            <person name="Gharbi K."/>
            <person name="Hall N."/>
            <person name="Watson M."/>
            <person name="Adriaenssens E.M."/>
            <person name="Foster-Nyarko E."/>
            <person name="Jarju S."/>
            <person name="Secka A."/>
            <person name="Antonio M."/>
            <person name="Oren A."/>
            <person name="Chaudhuri R.R."/>
            <person name="La Ragione R."/>
            <person name="Hildebrand F."/>
            <person name="Pallen M.J."/>
        </authorList>
    </citation>
    <scope>NUCLEOTIDE SEQUENCE</scope>
    <source>
        <strain evidence="10">CHK185-5351</strain>
    </source>
</reference>
<dbReference type="InterPro" id="IPR016195">
    <property type="entry name" value="Pol/histidinol_Pase-like"/>
</dbReference>
<evidence type="ECO:0000256" key="4">
    <source>
        <dbReference type="ARBA" id="ARBA00022605"/>
    </source>
</evidence>
<gene>
    <name evidence="10" type="ORF">H9705_10540</name>
</gene>
<evidence type="ECO:0000256" key="6">
    <source>
        <dbReference type="ARBA" id="ARBA00023102"/>
    </source>
</evidence>
<dbReference type="PANTHER" id="PTHR21039:SF0">
    <property type="entry name" value="HISTIDINOL-PHOSPHATASE"/>
    <property type="match status" value="1"/>
</dbReference>
<dbReference type="PANTHER" id="PTHR21039">
    <property type="entry name" value="HISTIDINOL PHOSPHATASE-RELATED"/>
    <property type="match status" value="1"/>
</dbReference>
<keyword evidence="5 8" id="KW-0378">Hydrolase</keyword>
<evidence type="ECO:0000313" key="11">
    <source>
        <dbReference type="Proteomes" id="UP000823849"/>
    </source>
</evidence>
<reference evidence="10" key="2">
    <citation type="submission" date="2021-04" db="EMBL/GenBank/DDBJ databases">
        <authorList>
            <person name="Gilroy R."/>
        </authorList>
    </citation>
    <scope>NUCLEOTIDE SEQUENCE</scope>
    <source>
        <strain evidence="10">CHK185-5351</strain>
    </source>
</reference>
<dbReference type="InterPro" id="IPR003141">
    <property type="entry name" value="Pol/His_phosphatase_N"/>
</dbReference>
<dbReference type="SUPFAM" id="SSF89550">
    <property type="entry name" value="PHP domain-like"/>
    <property type="match status" value="1"/>
</dbReference>
<evidence type="ECO:0000256" key="8">
    <source>
        <dbReference type="RuleBase" id="RU366003"/>
    </source>
</evidence>
<feature type="domain" description="Polymerase/histidinol phosphatase N-terminal" evidence="9">
    <location>
        <begin position="3"/>
        <end position="89"/>
    </location>
</feature>
<comment type="pathway">
    <text evidence="1 8">Amino-acid biosynthesis; L-histidine biosynthesis; L-histidine from 5-phospho-alpha-D-ribose 1-diphosphate: step 8/9.</text>
</comment>
<sequence length="270" mass="31556">MIADCHMHTWFSSDSEARPEDMIEQAFRLGMKEMCITDHYDMDYPVNPETGETEFRLDTPVYWEKILNLQEQYRGRISIRFGVELGLQVHLKERLREYVSGWPFDFVIGSMHLLDGKDPYYADSFPDMTDEEMYRAYFRATAENLRSFHDFQTLGHLDYATRYGKRKAAGYRCSDYQEELDEILRLLIEYQIALEINTGGLKYGLGYPNPHPDIIRRYRELGGELITIGSDAHEPRHVACSFDSAAELLKTLGFRCYAQFVGRKPVFYSL</sequence>
<keyword evidence="6 8" id="KW-0368">Histidine biosynthesis</keyword>
<evidence type="ECO:0000256" key="5">
    <source>
        <dbReference type="ARBA" id="ARBA00022801"/>
    </source>
</evidence>
<accession>A0A9D2NCW6</accession>
<evidence type="ECO:0000256" key="1">
    <source>
        <dbReference type="ARBA" id="ARBA00004970"/>
    </source>
</evidence>
<dbReference type="NCBIfam" id="TIGR01856">
    <property type="entry name" value="hisJ_fam"/>
    <property type="match status" value="1"/>
</dbReference>
<keyword evidence="4 8" id="KW-0028">Amino-acid biosynthesis</keyword>
<name>A0A9D2NCW6_9FIRM</name>
<comment type="catalytic activity">
    <reaction evidence="7 8">
        <text>L-histidinol phosphate + H2O = L-histidinol + phosphate</text>
        <dbReference type="Rhea" id="RHEA:14465"/>
        <dbReference type="ChEBI" id="CHEBI:15377"/>
        <dbReference type="ChEBI" id="CHEBI:43474"/>
        <dbReference type="ChEBI" id="CHEBI:57699"/>
        <dbReference type="ChEBI" id="CHEBI:57980"/>
        <dbReference type="EC" id="3.1.3.15"/>
    </reaction>
</comment>
<evidence type="ECO:0000256" key="3">
    <source>
        <dbReference type="ARBA" id="ARBA00013085"/>
    </source>
</evidence>
<dbReference type="GO" id="GO:0004401">
    <property type="term" value="F:histidinol-phosphatase activity"/>
    <property type="evidence" value="ECO:0007669"/>
    <property type="project" value="UniProtKB-UniRule"/>
</dbReference>
<dbReference type="EMBL" id="DWWU01000044">
    <property type="protein sequence ID" value="HJC16233.1"/>
    <property type="molecule type" value="Genomic_DNA"/>
</dbReference>
<protein>
    <recommendedName>
        <fullName evidence="3 8">Histidinol-phosphatase</fullName>
        <shortName evidence="8">HolPase</shortName>
        <ecNumber evidence="3 8">3.1.3.15</ecNumber>
    </recommendedName>
</protein>
<dbReference type="GO" id="GO:0005737">
    <property type="term" value="C:cytoplasm"/>
    <property type="evidence" value="ECO:0007669"/>
    <property type="project" value="TreeGrafter"/>
</dbReference>
<dbReference type="Proteomes" id="UP000823849">
    <property type="component" value="Unassembled WGS sequence"/>
</dbReference>
<dbReference type="AlphaFoldDB" id="A0A9D2NCW6"/>
<comment type="caution">
    <text evidence="10">The sequence shown here is derived from an EMBL/GenBank/DDBJ whole genome shotgun (WGS) entry which is preliminary data.</text>
</comment>
<evidence type="ECO:0000256" key="2">
    <source>
        <dbReference type="ARBA" id="ARBA00009152"/>
    </source>
</evidence>
<evidence type="ECO:0000256" key="7">
    <source>
        <dbReference type="ARBA" id="ARBA00049158"/>
    </source>
</evidence>
<dbReference type="InterPro" id="IPR010140">
    <property type="entry name" value="Histidinol_P_phosphatase_HisJ"/>
</dbReference>